<dbReference type="EMBL" id="CP042905">
    <property type="protein sequence ID" value="QEE16708.1"/>
    <property type="molecule type" value="Genomic_DNA"/>
</dbReference>
<dbReference type="Proteomes" id="UP000321408">
    <property type="component" value="Chromosome"/>
</dbReference>
<dbReference type="KEGG" id="psyt:DSAG12_02538"/>
<evidence type="ECO:0000313" key="2">
    <source>
        <dbReference type="Proteomes" id="UP000321408"/>
    </source>
</evidence>
<keyword evidence="2" id="KW-1185">Reference proteome</keyword>
<name>A0A5B9DBY4_9ARCH</name>
<dbReference type="RefSeq" id="WP_147663643.1">
    <property type="nucleotide sequence ID" value="NZ_CP042905.2"/>
</dbReference>
<dbReference type="AlphaFoldDB" id="A0A5B9DBY4"/>
<accession>A0A5B9DBY4</accession>
<gene>
    <name evidence="1" type="ORF">DSAG12_02538</name>
</gene>
<reference evidence="1 2" key="2">
    <citation type="journal article" date="2024" name="Int. J. Syst. Evol. Microbiol.">
        <title>Promethearchaeum syntrophicum gen. nov., sp. nov., an anaerobic, obligately syntrophic archaeon, the first isolate of the lineage 'Asgard' archaea, and proposal of the new archaeal phylum Promethearchaeota phyl. nov. and kingdom Promethearchaeati regn. nov.</title>
        <authorList>
            <person name="Imachi H."/>
            <person name="Nobu M.K."/>
            <person name="Kato S."/>
            <person name="Takaki Y."/>
            <person name="Miyazaki M."/>
            <person name="Miyata M."/>
            <person name="Ogawara M."/>
            <person name="Saito Y."/>
            <person name="Sakai S."/>
            <person name="Tahara Y.O."/>
            <person name="Takano Y."/>
            <person name="Tasumi E."/>
            <person name="Uematsu K."/>
            <person name="Yoshimura T."/>
            <person name="Itoh T."/>
            <person name="Ohkuma M."/>
            <person name="Takai K."/>
        </authorList>
    </citation>
    <scope>NUCLEOTIDE SEQUENCE [LARGE SCALE GENOMIC DNA]</scope>
    <source>
        <strain evidence="1 2">MK-D1</strain>
    </source>
</reference>
<organism evidence="1 2">
    <name type="scientific">Promethearchaeum syntrophicum</name>
    <dbReference type="NCBI Taxonomy" id="2594042"/>
    <lineage>
        <taxon>Archaea</taxon>
        <taxon>Promethearchaeati</taxon>
        <taxon>Promethearchaeota</taxon>
        <taxon>Promethearchaeia</taxon>
        <taxon>Promethearchaeales</taxon>
        <taxon>Promethearchaeaceae</taxon>
        <taxon>Promethearchaeum</taxon>
    </lineage>
</organism>
<protein>
    <submittedName>
        <fullName evidence="1">Uncharacterized protein</fullName>
    </submittedName>
</protein>
<reference evidence="1 2" key="1">
    <citation type="journal article" date="2020" name="Nature">
        <title>Isolation of an archaeon at the prokaryote-eukaryote interface.</title>
        <authorList>
            <person name="Imachi H."/>
            <person name="Nobu M.K."/>
            <person name="Nakahara N."/>
            <person name="Morono Y."/>
            <person name="Ogawara M."/>
            <person name="Takaki Y."/>
            <person name="Takano Y."/>
            <person name="Uematsu K."/>
            <person name="Ikuta T."/>
            <person name="Ito M."/>
            <person name="Matsui Y."/>
            <person name="Miyazaki M."/>
            <person name="Murata K."/>
            <person name="Saito Y."/>
            <person name="Sakai S."/>
            <person name="Song C."/>
            <person name="Tasumi E."/>
            <person name="Yamanaka Y."/>
            <person name="Yamaguchi T."/>
            <person name="Kamagata Y."/>
            <person name="Tamaki H."/>
            <person name="Takai K."/>
        </authorList>
    </citation>
    <scope>NUCLEOTIDE SEQUENCE [LARGE SCALE GENOMIC DNA]</scope>
    <source>
        <strain evidence="1 2">MK-D1</strain>
    </source>
</reference>
<dbReference type="GeneID" id="41330523"/>
<proteinExistence type="predicted"/>
<sequence>MATAEAVKTTQLLENLYGEYYRPLNWEYGKKSRNFFAKIKKGRKSLFERVFLKSYTIDDQVCFKKSDFLEGEIIEQKSVFIKGTKQEATFHGFFIIHNNNKGIYGEIISQKDTLEYFECKEKFPEIEESVKNKLRLKLGDVIRKLTLKYGDQLIVEVLADIMEDYFPDA</sequence>
<evidence type="ECO:0000313" key="1">
    <source>
        <dbReference type="EMBL" id="QEE16708.1"/>
    </source>
</evidence>